<evidence type="ECO:0000256" key="5">
    <source>
        <dbReference type="ARBA" id="ARBA00037590"/>
    </source>
</evidence>
<dbReference type="PANTHER" id="PTHR47683">
    <property type="entry name" value="PSEUDOURIDINE SYNTHASE FAMILY PROTEIN-RELATED"/>
    <property type="match status" value="1"/>
</dbReference>
<dbReference type="OrthoDB" id="9807213at2"/>
<accession>A0A1H6C6Q4</accession>
<dbReference type="Proteomes" id="UP000236745">
    <property type="component" value="Unassembled WGS sequence"/>
</dbReference>
<dbReference type="Pfam" id="PF00849">
    <property type="entry name" value="PseudoU_synth_2"/>
    <property type="match status" value="1"/>
</dbReference>
<evidence type="ECO:0000256" key="4">
    <source>
        <dbReference type="ARBA" id="ARBA00036749"/>
    </source>
</evidence>
<dbReference type="GO" id="GO:0160136">
    <property type="term" value="F:16S rRNA pseudouridine(516) synthase activity"/>
    <property type="evidence" value="ECO:0007669"/>
    <property type="project" value="UniProtKB-EC"/>
</dbReference>
<keyword evidence="10" id="KW-1185">Reference proteome</keyword>
<dbReference type="InterPro" id="IPR050343">
    <property type="entry name" value="RsuA_PseudoU_synthase"/>
</dbReference>
<dbReference type="PANTHER" id="PTHR47683:SF4">
    <property type="entry name" value="PSEUDOURIDINE SYNTHASE"/>
    <property type="match status" value="1"/>
</dbReference>
<dbReference type="PROSITE" id="PS01149">
    <property type="entry name" value="PSI_RSU"/>
    <property type="match status" value="1"/>
</dbReference>
<dbReference type="Gene3D" id="3.30.70.1560">
    <property type="entry name" value="Alpha-L RNA-binding motif"/>
    <property type="match status" value="1"/>
</dbReference>
<dbReference type="Gene3D" id="3.10.290.10">
    <property type="entry name" value="RNA-binding S4 domain"/>
    <property type="match status" value="1"/>
</dbReference>
<dbReference type="RefSeq" id="WP_104004082.1">
    <property type="nucleotide sequence ID" value="NZ_FNVQ01000003.1"/>
</dbReference>
<dbReference type="SUPFAM" id="SSF55120">
    <property type="entry name" value="Pseudouridine synthase"/>
    <property type="match status" value="1"/>
</dbReference>
<evidence type="ECO:0000256" key="1">
    <source>
        <dbReference type="ARBA" id="ARBA00008348"/>
    </source>
</evidence>
<dbReference type="InterPro" id="IPR036986">
    <property type="entry name" value="S4_RNA-bd_sf"/>
</dbReference>
<proteinExistence type="inferred from homology"/>
<evidence type="ECO:0000313" key="9">
    <source>
        <dbReference type="EMBL" id="SEG68644.1"/>
    </source>
</evidence>
<dbReference type="InterPro" id="IPR042092">
    <property type="entry name" value="PsdUridine_s_RsuA/RluB/E/F_cat"/>
</dbReference>
<dbReference type="NCBIfam" id="TIGR00093">
    <property type="entry name" value="pseudouridine synthase"/>
    <property type="match status" value="1"/>
</dbReference>
<dbReference type="GO" id="GO:0001522">
    <property type="term" value="P:pseudouridine synthesis"/>
    <property type="evidence" value="ECO:0007669"/>
    <property type="project" value="InterPro"/>
</dbReference>
<dbReference type="InterPro" id="IPR006145">
    <property type="entry name" value="PsdUridine_synth_RsuA/RluA"/>
</dbReference>
<name>A0A1H6C6Q4_9GAMM</name>
<reference evidence="9 10" key="1">
    <citation type="submission" date="2016-10" db="EMBL/GenBank/DDBJ databases">
        <authorList>
            <person name="de Groot N.N."/>
        </authorList>
    </citation>
    <scope>NUCLEOTIDE SEQUENCE [LARGE SCALE GENOMIC DNA]</scope>
    <source>
        <strain evidence="9 10">DSM 22012</strain>
    </source>
</reference>
<dbReference type="SUPFAM" id="SSF55174">
    <property type="entry name" value="Alpha-L RNA-binding motif"/>
    <property type="match status" value="1"/>
</dbReference>
<dbReference type="EMBL" id="FNVQ01000003">
    <property type="protein sequence ID" value="SEG68644.1"/>
    <property type="molecule type" value="Genomic_DNA"/>
</dbReference>
<dbReference type="AlphaFoldDB" id="A0A1H6C6Q4"/>
<comment type="catalytic activity">
    <reaction evidence="4">
        <text>uridine(516) in 16S rRNA = pseudouridine(516) in 16S rRNA</text>
        <dbReference type="Rhea" id="RHEA:38867"/>
        <dbReference type="Rhea" id="RHEA-COMP:10089"/>
        <dbReference type="Rhea" id="RHEA-COMP:10090"/>
        <dbReference type="ChEBI" id="CHEBI:65314"/>
        <dbReference type="ChEBI" id="CHEBI:65315"/>
        <dbReference type="EC" id="5.4.99.19"/>
    </reaction>
</comment>
<dbReference type="GO" id="GO:0006364">
    <property type="term" value="P:rRNA processing"/>
    <property type="evidence" value="ECO:0007669"/>
    <property type="project" value="UniProtKB-ARBA"/>
</dbReference>
<protein>
    <recommendedName>
        <fullName evidence="7">Pseudouridine synthase</fullName>
        <ecNumber evidence="7">5.4.99.-</ecNumber>
    </recommendedName>
</protein>
<dbReference type="EC" id="5.4.99.-" evidence="7"/>
<evidence type="ECO:0000313" key="10">
    <source>
        <dbReference type="Proteomes" id="UP000236745"/>
    </source>
</evidence>
<dbReference type="Gene3D" id="3.30.70.580">
    <property type="entry name" value="Pseudouridine synthase I, catalytic domain, N-terminal subdomain"/>
    <property type="match status" value="1"/>
</dbReference>
<comment type="function">
    <text evidence="5">Responsible for synthesis of pseudouridine from uracil-516 in 16S ribosomal RNA.</text>
</comment>
<dbReference type="InterPro" id="IPR018496">
    <property type="entry name" value="PsdUridine_synth_RsuA/RluB_CS"/>
</dbReference>
<evidence type="ECO:0000256" key="2">
    <source>
        <dbReference type="ARBA" id="ARBA00022884"/>
    </source>
</evidence>
<keyword evidence="2 6" id="KW-0694">RNA-binding</keyword>
<keyword evidence="3 7" id="KW-0413">Isomerase</keyword>
<evidence type="ECO:0000259" key="8">
    <source>
        <dbReference type="Pfam" id="PF00849"/>
    </source>
</evidence>
<comment type="similarity">
    <text evidence="1 7">Belongs to the pseudouridine synthase RsuA family.</text>
</comment>
<dbReference type="InterPro" id="IPR020103">
    <property type="entry name" value="PsdUridine_synth_cat_dom_sf"/>
</dbReference>
<dbReference type="GO" id="GO:0003723">
    <property type="term" value="F:RNA binding"/>
    <property type="evidence" value="ECO:0007669"/>
    <property type="project" value="UniProtKB-KW"/>
</dbReference>
<evidence type="ECO:0000256" key="7">
    <source>
        <dbReference type="RuleBase" id="RU003887"/>
    </source>
</evidence>
<gene>
    <name evidence="9" type="ORF">SAMN05444390_103236</name>
</gene>
<dbReference type="InterPro" id="IPR020094">
    <property type="entry name" value="TruA/RsuA/RluB/E/F_N"/>
</dbReference>
<feature type="domain" description="Pseudouridine synthase RsuA/RluA-like" evidence="8">
    <location>
        <begin position="60"/>
        <end position="190"/>
    </location>
</feature>
<evidence type="ECO:0000256" key="3">
    <source>
        <dbReference type="ARBA" id="ARBA00023235"/>
    </source>
</evidence>
<dbReference type="CDD" id="cd02553">
    <property type="entry name" value="PseudoU_synth_RsuA"/>
    <property type="match status" value="1"/>
</dbReference>
<evidence type="ECO:0000256" key="6">
    <source>
        <dbReference type="PROSITE-ProRule" id="PRU00182"/>
    </source>
</evidence>
<sequence length="229" mass="25828">MRLDKFICKHTDLSHRDSRWAVAAGRVTVADSLITDPRAEIDRFVRVKLDGRVLQECQAHYIMLHKPAGYLSATSDPEHPTVMELMPSSMRELLHIGGRLDRASTGLLILTNDGLWSRRLTEPGKKLPKVYRVSTAEPIAADAEQRFAEGFYFATEGLTTTPAQLERLGETEARVTIYEGRYHQIKRMFARVGNRVVELHREKMGLIELDLALTPGEFRALTEAEVASV</sequence>
<dbReference type="PROSITE" id="PS50889">
    <property type="entry name" value="S4"/>
    <property type="match status" value="1"/>
</dbReference>
<dbReference type="InterPro" id="IPR000748">
    <property type="entry name" value="PsdUridine_synth_RsuA/RluB/E/F"/>
</dbReference>
<organism evidence="9 10">
    <name type="scientific">Marinobacterium lutimaris</name>
    <dbReference type="NCBI Taxonomy" id="568106"/>
    <lineage>
        <taxon>Bacteria</taxon>
        <taxon>Pseudomonadati</taxon>
        <taxon>Pseudomonadota</taxon>
        <taxon>Gammaproteobacteria</taxon>
        <taxon>Oceanospirillales</taxon>
        <taxon>Oceanospirillaceae</taxon>
        <taxon>Marinobacterium</taxon>
    </lineage>
</organism>